<dbReference type="PRINTS" id="PR00080">
    <property type="entry name" value="SDRFAMILY"/>
</dbReference>
<evidence type="ECO:0000313" key="4">
    <source>
        <dbReference type="Proteomes" id="UP000053825"/>
    </source>
</evidence>
<feature type="non-terminal residue" evidence="3">
    <location>
        <position position="1"/>
    </location>
</feature>
<dbReference type="STRING" id="597456.A0A0L7QS08"/>
<dbReference type="PANTHER" id="PTHR43157">
    <property type="entry name" value="PHOSPHATIDYLINOSITOL-GLYCAN BIOSYNTHESIS CLASS F PROTEIN-RELATED"/>
    <property type="match status" value="1"/>
</dbReference>
<evidence type="ECO:0000313" key="3">
    <source>
        <dbReference type="EMBL" id="KOC61420.1"/>
    </source>
</evidence>
<organism evidence="3 4">
    <name type="scientific">Habropoda laboriosa</name>
    <dbReference type="NCBI Taxonomy" id="597456"/>
    <lineage>
        <taxon>Eukaryota</taxon>
        <taxon>Metazoa</taxon>
        <taxon>Ecdysozoa</taxon>
        <taxon>Arthropoda</taxon>
        <taxon>Hexapoda</taxon>
        <taxon>Insecta</taxon>
        <taxon>Pterygota</taxon>
        <taxon>Neoptera</taxon>
        <taxon>Endopterygota</taxon>
        <taxon>Hymenoptera</taxon>
        <taxon>Apocrita</taxon>
        <taxon>Aculeata</taxon>
        <taxon>Apoidea</taxon>
        <taxon>Anthophila</taxon>
        <taxon>Apidae</taxon>
        <taxon>Habropoda</taxon>
    </lineage>
</organism>
<dbReference type="InterPro" id="IPR036291">
    <property type="entry name" value="NAD(P)-bd_dom_sf"/>
</dbReference>
<evidence type="ECO:0000256" key="2">
    <source>
        <dbReference type="RuleBase" id="RU000363"/>
    </source>
</evidence>
<accession>A0A0L7QS08</accession>
<name>A0A0L7QS08_9HYME</name>
<dbReference type="EMBL" id="KQ414765">
    <property type="protein sequence ID" value="KOC61420.1"/>
    <property type="molecule type" value="Genomic_DNA"/>
</dbReference>
<proteinExistence type="inferred from homology"/>
<gene>
    <name evidence="3" type="ORF">WH47_06587</name>
</gene>
<sequence length="210" mass="23801">RNFEEELGELEICQLNLSSLTSIKKCAQRLLTSESTIHILINNAGVFLHPFEKTEDGFETHFQVNYLGHFLLTLLLLPKIQKSAPDSKIINVSSLIHKYGDIHFEDLNLERHYSPVKAYSQSKLANILFTKELDRKLKTAGIHDINVYSLHPGVVKTELARHVDTTVFWGARLLFRMFSPFIKSAKGGAQTTIHCAVDENAAKESGLYYE</sequence>
<dbReference type="Proteomes" id="UP000053825">
    <property type="component" value="Unassembled WGS sequence"/>
</dbReference>
<reference evidence="3 4" key="1">
    <citation type="submission" date="2015-07" db="EMBL/GenBank/DDBJ databases">
        <title>The genome of Habropoda laboriosa.</title>
        <authorList>
            <person name="Pan H."/>
            <person name="Kapheim K."/>
        </authorList>
    </citation>
    <scope>NUCLEOTIDE SEQUENCE [LARGE SCALE GENOMIC DNA]</scope>
    <source>
        <strain evidence="3">0110345459</strain>
    </source>
</reference>
<keyword evidence="1" id="KW-0560">Oxidoreductase</keyword>
<dbReference type="GO" id="GO:0016491">
    <property type="term" value="F:oxidoreductase activity"/>
    <property type="evidence" value="ECO:0007669"/>
    <property type="project" value="UniProtKB-KW"/>
</dbReference>
<evidence type="ECO:0000256" key="1">
    <source>
        <dbReference type="ARBA" id="ARBA00023002"/>
    </source>
</evidence>
<dbReference type="PANTHER" id="PTHR43157:SF73">
    <property type="entry name" value="WW DOMAIN-CONTAINING OXIDOREDUCTASE-LIKE PROTEIN"/>
    <property type="match status" value="1"/>
</dbReference>
<dbReference type="Gene3D" id="3.40.50.720">
    <property type="entry name" value="NAD(P)-binding Rossmann-like Domain"/>
    <property type="match status" value="1"/>
</dbReference>
<keyword evidence="4" id="KW-1185">Reference proteome</keyword>
<dbReference type="Pfam" id="PF00106">
    <property type="entry name" value="adh_short"/>
    <property type="match status" value="1"/>
</dbReference>
<dbReference type="SUPFAM" id="SSF51735">
    <property type="entry name" value="NAD(P)-binding Rossmann-fold domains"/>
    <property type="match status" value="1"/>
</dbReference>
<protein>
    <submittedName>
        <fullName evidence="3">Retinol dehydrogenase 12</fullName>
    </submittedName>
</protein>
<dbReference type="AlphaFoldDB" id="A0A0L7QS08"/>
<comment type="similarity">
    <text evidence="2">Belongs to the short-chain dehydrogenases/reductases (SDR) family.</text>
</comment>
<dbReference type="OrthoDB" id="191139at2759"/>
<dbReference type="InterPro" id="IPR002347">
    <property type="entry name" value="SDR_fam"/>
</dbReference>
<dbReference type="PRINTS" id="PR00081">
    <property type="entry name" value="GDHRDH"/>
</dbReference>